<name>A0A2V5K098_9BACL</name>
<comment type="caution">
    <text evidence="2">The sequence shown here is derived from an EMBL/GenBank/DDBJ whole genome shotgun (WGS) entry which is preliminary data.</text>
</comment>
<keyword evidence="3" id="KW-1185">Reference proteome</keyword>
<reference evidence="2 3" key="1">
    <citation type="submission" date="2018-05" db="EMBL/GenBank/DDBJ databases">
        <title>Paenibacillus flagellatus sp. nov., isolated from selenium mineral soil.</title>
        <authorList>
            <person name="Dai X."/>
        </authorList>
    </citation>
    <scope>NUCLEOTIDE SEQUENCE [LARGE SCALE GENOMIC DNA]</scope>
    <source>
        <strain evidence="2 3">DXL2</strain>
    </source>
</reference>
<dbReference type="Proteomes" id="UP000247476">
    <property type="component" value="Unassembled WGS sequence"/>
</dbReference>
<dbReference type="InterPro" id="IPR010499">
    <property type="entry name" value="AraC_E-bd"/>
</dbReference>
<dbReference type="InterPro" id="IPR011256">
    <property type="entry name" value="Reg_factor_effector_dom_sf"/>
</dbReference>
<dbReference type="SMART" id="SM00871">
    <property type="entry name" value="AraC_E_bind"/>
    <property type="match status" value="1"/>
</dbReference>
<dbReference type="RefSeq" id="WP_110841870.1">
    <property type="nucleotide sequence ID" value="NZ_QJVJ01000009.1"/>
</dbReference>
<accession>A0A2V5K098</accession>
<dbReference type="AlphaFoldDB" id="A0A2V5K098"/>
<dbReference type="EMBL" id="QJVJ01000009">
    <property type="protein sequence ID" value="PYI52501.1"/>
    <property type="molecule type" value="Genomic_DNA"/>
</dbReference>
<dbReference type="OrthoDB" id="9801008at2"/>
<dbReference type="Gene3D" id="3.20.80.10">
    <property type="entry name" value="Regulatory factor, effector binding domain"/>
    <property type="match status" value="1"/>
</dbReference>
<dbReference type="PANTHER" id="PTHR36444">
    <property type="entry name" value="TRANSCRIPTIONAL REGULATOR PROTEIN YOBU-RELATED"/>
    <property type="match status" value="1"/>
</dbReference>
<protein>
    <submittedName>
        <fullName evidence="2">AraC family transcriptional regulator</fullName>
    </submittedName>
</protein>
<evidence type="ECO:0000313" key="2">
    <source>
        <dbReference type="EMBL" id="PYI52501.1"/>
    </source>
</evidence>
<organism evidence="2 3">
    <name type="scientific">Paenibacillus flagellatus</name>
    <dbReference type="NCBI Taxonomy" id="2211139"/>
    <lineage>
        <taxon>Bacteria</taxon>
        <taxon>Bacillati</taxon>
        <taxon>Bacillota</taxon>
        <taxon>Bacilli</taxon>
        <taxon>Bacillales</taxon>
        <taxon>Paenibacillaceae</taxon>
        <taxon>Paenibacillus</taxon>
    </lineage>
</organism>
<proteinExistence type="predicted"/>
<dbReference type="SUPFAM" id="SSF55136">
    <property type="entry name" value="Probable bacterial effector-binding domain"/>
    <property type="match status" value="1"/>
</dbReference>
<evidence type="ECO:0000259" key="1">
    <source>
        <dbReference type="SMART" id="SM00871"/>
    </source>
</evidence>
<dbReference type="InterPro" id="IPR029441">
    <property type="entry name" value="Cass2"/>
</dbReference>
<feature type="domain" description="AraC effector-binding" evidence="1">
    <location>
        <begin position="1"/>
        <end position="154"/>
    </location>
</feature>
<dbReference type="Pfam" id="PF14526">
    <property type="entry name" value="Cass2"/>
    <property type="match status" value="1"/>
</dbReference>
<dbReference type="InterPro" id="IPR053182">
    <property type="entry name" value="YobU-like_regulator"/>
</dbReference>
<evidence type="ECO:0000313" key="3">
    <source>
        <dbReference type="Proteomes" id="UP000247476"/>
    </source>
</evidence>
<gene>
    <name evidence="2" type="ORF">DLM86_20200</name>
</gene>
<sequence>MDIRQAHRAGFELAGITVRTNNKRESGAQGELPKLWERFYRDGTAQAAGDSRIYALYTEYEREHHGDYTVLVGFERKEGMRPEGGVVKQVPEADYLVFRSEKGPVYRVVAEAWGRIWDYFETSSIRRTYTGDFEVYEASADPNEAIVDIYVAVDVSDS</sequence>
<dbReference type="PANTHER" id="PTHR36444:SF2">
    <property type="entry name" value="TRANSCRIPTIONAL REGULATOR PROTEIN YOBU-RELATED"/>
    <property type="match status" value="1"/>
</dbReference>